<proteinExistence type="predicted"/>
<accession>A0A2H5XFA3</accession>
<evidence type="ECO:0000259" key="1">
    <source>
        <dbReference type="Pfam" id="PF01814"/>
    </source>
</evidence>
<gene>
    <name evidence="2" type="ORF">HRbin17_02376</name>
</gene>
<name>A0A2H5XFA3_9BACT</name>
<sequence>MAEFFGEREDMLHRDETEGVGEMSPATLHLIDEHEQFRAKMAAWQKALADADDAEKRTLLHAVVAFLDGDVETHARKEDEVYFPALEPYYATLLMYEAHDLIREETESFKAALTQWERGELPLSKVQAALDRVFALLHDHFGEEELVYFPLAEQKWSDDEKEEVWAKMQALIDP</sequence>
<reference evidence="3" key="1">
    <citation type="submission" date="2017-09" db="EMBL/GenBank/DDBJ databases">
        <title>Metaegenomics of thermophilic ammonia-oxidizing enrichment culture.</title>
        <authorList>
            <person name="Kato S."/>
            <person name="Suzuki K."/>
        </authorList>
    </citation>
    <scope>NUCLEOTIDE SEQUENCE [LARGE SCALE GENOMIC DNA]</scope>
</reference>
<feature type="domain" description="Hemerythrin-like" evidence="1">
    <location>
        <begin position="30"/>
        <end position="152"/>
    </location>
</feature>
<evidence type="ECO:0000313" key="2">
    <source>
        <dbReference type="EMBL" id="GBC99845.1"/>
    </source>
</evidence>
<evidence type="ECO:0000313" key="3">
    <source>
        <dbReference type="Proteomes" id="UP000236173"/>
    </source>
</evidence>
<dbReference type="GO" id="GO:0005886">
    <property type="term" value="C:plasma membrane"/>
    <property type="evidence" value="ECO:0007669"/>
    <property type="project" value="TreeGrafter"/>
</dbReference>
<dbReference type="Pfam" id="PF01814">
    <property type="entry name" value="Hemerythrin"/>
    <property type="match status" value="1"/>
</dbReference>
<dbReference type="EMBL" id="BEHT01000040">
    <property type="protein sequence ID" value="GBC99845.1"/>
    <property type="molecule type" value="Genomic_DNA"/>
</dbReference>
<dbReference type="Proteomes" id="UP000236173">
    <property type="component" value="Unassembled WGS sequence"/>
</dbReference>
<dbReference type="PANTHER" id="PTHR39966">
    <property type="entry name" value="BLL2471 PROTEIN-RELATED"/>
    <property type="match status" value="1"/>
</dbReference>
<dbReference type="PANTHER" id="PTHR39966:SF1">
    <property type="entry name" value="HEMERYTHRIN-LIKE DOMAIN-CONTAINING PROTEIN"/>
    <property type="match status" value="1"/>
</dbReference>
<dbReference type="AlphaFoldDB" id="A0A2H5XFA3"/>
<dbReference type="InterPro" id="IPR012312">
    <property type="entry name" value="Hemerythrin-like"/>
</dbReference>
<dbReference type="Gene3D" id="1.20.120.520">
    <property type="entry name" value="nmb1532 protein domain like"/>
    <property type="match status" value="1"/>
</dbReference>
<protein>
    <recommendedName>
        <fullName evidence="1">Hemerythrin-like domain-containing protein</fullName>
    </recommendedName>
</protein>
<comment type="caution">
    <text evidence="2">The sequence shown here is derived from an EMBL/GenBank/DDBJ whole genome shotgun (WGS) entry which is preliminary data.</text>
</comment>
<organism evidence="2 3">
    <name type="scientific">Candidatus Fervidibacter japonicus</name>
    <dbReference type="NCBI Taxonomy" id="2035412"/>
    <lineage>
        <taxon>Bacteria</taxon>
        <taxon>Candidatus Fervidibacterota</taxon>
        <taxon>Candidatus Fervidibacter</taxon>
    </lineage>
</organism>